<evidence type="ECO:0000259" key="2">
    <source>
        <dbReference type="Pfam" id="PF04892"/>
    </source>
</evidence>
<name>A0ABW0K1W0_9BACL</name>
<gene>
    <name evidence="3" type="ORF">ACFPOG_00705</name>
</gene>
<proteinExistence type="predicted"/>
<keyword evidence="1" id="KW-0472">Membrane</keyword>
<keyword evidence="1" id="KW-1133">Transmembrane helix</keyword>
<dbReference type="RefSeq" id="WP_270880531.1">
    <property type="nucleotide sequence ID" value="NZ_JAQFVF010000033.1"/>
</dbReference>
<dbReference type="PIRSF" id="PIRSF019083">
    <property type="entry name" value="UCP019083_VanZ"/>
    <property type="match status" value="1"/>
</dbReference>
<reference evidence="4" key="1">
    <citation type="journal article" date="2019" name="Int. J. Syst. Evol. Microbiol.">
        <title>The Global Catalogue of Microorganisms (GCM) 10K type strain sequencing project: providing services to taxonomists for standard genome sequencing and annotation.</title>
        <authorList>
            <consortium name="The Broad Institute Genomics Platform"/>
            <consortium name="The Broad Institute Genome Sequencing Center for Infectious Disease"/>
            <person name="Wu L."/>
            <person name="Ma J."/>
        </authorList>
    </citation>
    <scope>NUCLEOTIDE SEQUENCE [LARGE SCALE GENOMIC DNA]</scope>
    <source>
        <strain evidence="4">KACC 11904</strain>
    </source>
</reference>
<evidence type="ECO:0000313" key="3">
    <source>
        <dbReference type="EMBL" id="MFC5446771.1"/>
    </source>
</evidence>
<feature type="transmembrane region" description="Helical" evidence="1">
    <location>
        <begin position="108"/>
        <end position="125"/>
    </location>
</feature>
<evidence type="ECO:0000256" key="1">
    <source>
        <dbReference type="SAM" id="Phobius"/>
    </source>
</evidence>
<feature type="transmembrane region" description="Helical" evidence="1">
    <location>
        <begin position="145"/>
        <end position="165"/>
    </location>
</feature>
<dbReference type="NCBIfam" id="NF037970">
    <property type="entry name" value="vanZ_1"/>
    <property type="match status" value="1"/>
</dbReference>
<evidence type="ECO:0000313" key="4">
    <source>
        <dbReference type="Proteomes" id="UP001596044"/>
    </source>
</evidence>
<dbReference type="EMBL" id="JBHSMJ010000004">
    <property type="protein sequence ID" value="MFC5446771.1"/>
    <property type="molecule type" value="Genomic_DNA"/>
</dbReference>
<protein>
    <submittedName>
        <fullName evidence="3">VanZ family protein</fullName>
    </submittedName>
</protein>
<feature type="domain" description="VanZ-like" evidence="2">
    <location>
        <begin position="15"/>
        <end position="159"/>
    </location>
</feature>
<comment type="caution">
    <text evidence="3">The sequence shown here is derived from an EMBL/GenBank/DDBJ whole genome shotgun (WGS) entry which is preliminary data.</text>
</comment>
<dbReference type="Pfam" id="PF04892">
    <property type="entry name" value="VanZ"/>
    <property type="match status" value="1"/>
</dbReference>
<accession>A0ABW0K1W0</accession>
<dbReference type="Proteomes" id="UP001596044">
    <property type="component" value="Unassembled WGS sequence"/>
</dbReference>
<dbReference type="InterPro" id="IPR006976">
    <property type="entry name" value="VanZ-like"/>
</dbReference>
<sequence>MSGQPSALKVLLYLIPVLICCGIIFGLSSQTHQQQDITPWIKKEVSDKAIKTYFSGTSFNYGSQKVSLKSGSPSSFVEFFIRKFAHLTIYGLLGLLTTRLFKALTRWAVSWNFLYSVLLCAAYAASDEYHQSFIAGRTSRPADVVLDTVGAALGILIYHSLSLAVRVMRKRKAAEW</sequence>
<feature type="transmembrane region" description="Helical" evidence="1">
    <location>
        <begin position="7"/>
        <end position="27"/>
    </location>
</feature>
<dbReference type="InterPro" id="IPR016747">
    <property type="entry name" value="Phosphotransbutyrylase"/>
</dbReference>
<keyword evidence="1" id="KW-0812">Transmembrane</keyword>
<keyword evidence="4" id="KW-1185">Reference proteome</keyword>
<organism evidence="3 4">
    <name type="scientific">Paenibacillus aestuarii</name>
    <dbReference type="NCBI Taxonomy" id="516965"/>
    <lineage>
        <taxon>Bacteria</taxon>
        <taxon>Bacillati</taxon>
        <taxon>Bacillota</taxon>
        <taxon>Bacilli</taxon>
        <taxon>Bacillales</taxon>
        <taxon>Paenibacillaceae</taxon>
        <taxon>Paenibacillus</taxon>
    </lineage>
</organism>